<protein>
    <submittedName>
        <fullName evidence="3">Uncharacterized protein</fullName>
    </submittedName>
</protein>
<reference evidence="3" key="1">
    <citation type="submission" date="2019-08" db="EMBL/GenBank/DDBJ databases">
        <authorList>
            <person name="Kucharzyk K."/>
            <person name="Murdoch R.W."/>
            <person name="Higgins S."/>
            <person name="Loffler F."/>
        </authorList>
    </citation>
    <scope>NUCLEOTIDE SEQUENCE</scope>
</reference>
<evidence type="ECO:0000256" key="1">
    <source>
        <dbReference type="SAM" id="MobiDB-lite"/>
    </source>
</evidence>
<sequence length="222" mass="24556">MEIFLDLHPVNLQVSLTTWFLFYSGFYVLQILLAALTLGTFRWEVLLLAASSFPIYIKALRNALLGVETKWHVTGTTDKKASAFNFMIPVVYTFVFLLGTSIVASWRDITLGHLNVATFWCVVNTLVLGAFIVVGFREARVTPGAADLTDVDLIDALSESRAIEPLNMETMRAAREQVELLAHGESAAIAQRSTESHPFTTHEEDDESHTAFPRRAAAPALG</sequence>
<feature type="transmembrane region" description="Helical" evidence="2">
    <location>
        <begin position="84"/>
        <end position="104"/>
    </location>
</feature>
<feature type="region of interest" description="Disordered" evidence="1">
    <location>
        <begin position="192"/>
        <end position="222"/>
    </location>
</feature>
<comment type="caution">
    <text evidence="3">The sequence shown here is derived from an EMBL/GenBank/DDBJ whole genome shotgun (WGS) entry which is preliminary data.</text>
</comment>
<evidence type="ECO:0000313" key="3">
    <source>
        <dbReference type="EMBL" id="MPM65166.1"/>
    </source>
</evidence>
<name>A0A645BIZ9_9ZZZZ</name>
<evidence type="ECO:0000256" key="2">
    <source>
        <dbReference type="SAM" id="Phobius"/>
    </source>
</evidence>
<keyword evidence="2" id="KW-0812">Transmembrane</keyword>
<feature type="transmembrane region" description="Helical" evidence="2">
    <location>
        <begin position="116"/>
        <end position="136"/>
    </location>
</feature>
<proteinExistence type="predicted"/>
<organism evidence="3">
    <name type="scientific">bioreactor metagenome</name>
    <dbReference type="NCBI Taxonomy" id="1076179"/>
    <lineage>
        <taxon>unclassified sequences</taxon>
        <taxon>metagenomes</taxon>
        <taxon>ecological metagenomes</taxon>
    </lineage>
</organism>
<feature type="transmembrane region" description="Helical" evidence="2">
    <location>
        <begin position="20"/>
        <end position="38"/>
    </location>
</feature>
<accession>A0A645BIZ9</accession>
<dbReference type="EMBL" id="VSSQ01020367">
    <property type="protein sequence ID" value="MPM65166.1"/>
    <property type="molecule type" value="Genomic_DNA"/>
</dbReference>
<gene>
    <name evidence="3" type="ORF">SDC9_112058</name>
</gene>
<dbReference type="AlphaFoldDB" id="A0A645BIZ9"/>
<keyword evidence="2" id="KW-1133">Transmembrane helix</keyword>
<keyword evidence="2" id="KW-0472">Membrane</keyword>